<protein>
    <submittedName>
        <fullName evidence="2">Uncharacterized protein</fullName>
    </submittedName>
</protein>
<evidence type="ECO:0000256" key="1">
    <source>
        <dbReference type="SAM" id="MobiDB-lite"/>
    </source>
</evidence>
<accession>A0A5B7EGK0</accession>
<reference evidence="2 3" key="1">
    <citation type="submission" date="2019-05" db="EMBL/GenBank/DDBJ databases">
        <title>Another draft genome of Portunus trituberculatus and its Hox gene families provides insights of decapod evolution.</title>
        <authorList>
            <person name="Jeong J.-H."/>
            <person name="Song I."/>
            <person name="Kim S."/>
            <person name="Choi T."/>
            <person name="Kim D."/>
            <person name="Ryu S."/>
            <person name="Kim W."/>
        </authorList>
    </citation>
    <scope>NUCLEOTIDE SEQUENCE [LARGE SCALE GENOMIC DNA]</scope>
    <source>
        <tissue evidence="2">Muscle</tissue>
    </source>
</reference>
<name>A0A5B7EGK0_PORTR</name>
<evidence type="ECO:0000313" key="2">
    <source>
        <dbReference type="EMBL" id="MPC32437.1"/>
    </source>
</evidence>
<organism evidence="2 3">
    <name type="scientific">Portunus trituberculatus</name>
    <name type="common">Swimming crab</name>
    <name type="synonym">Neptunus trituberculatus</name>
    <dbReference type="NCBI Taxonomy" id="210409"/>
    <lineage>
        <taxon>Eukaryota</taxon>
        <taxon>Metazoa</taxon>
        <taxon>Ecdysozoa</taxon>
        <taxon>Arthropoda</taxon>
        <taxon>Crustacea</taxon>
        <taxon>Multicrustacea</taxon>
        <taxon>Malacostraca</taxon>
        <taxon>Eumalacostraca</taxon>
        <taxon>Eucarida</taxon>
        <taxon>Decapoda</taxon>
        <taxon>Pleocyemata</taxon>
        <taxon>Brachyura</taxon>
        <taxon>Eubrachyura</taxon>
        <taxon>Portunoidea</taxon>
        <taxon>Portunidae</taxon>
        <taxon>Portuninae</taxon>
        <taxon>Portunus</taxon>
    </lineage>
</organism>
<proteinExistence type="predicted"/>
<dbReference type="EMBL" id="VSRR010002627">
    <property type="protein sequence ID" value="MPC32437.1"/>
    <property type="molecule type" value="Genomic_DNA"/>
</dbReference>
<keyword evidence="3" id="KW-1185">Reference proteome</keyword>
<sequence>MHKQVASSSRNRKPCERNGEVRGGWRRRRRHGGRQAGRRCGGGRGSHETALRSRDQDALPSTRQTSPQTRYITPGKRPT</sequence>
<dbReference type="Proteomes" id="UP000324222">
    <property type="component" value="Unassembled WGS sequence"/>
</dbReference>
<feature type="compositionally biased region" description="Basic and acidic residues" evidence="1">
    <location>
        <begin position="45"/>
        <end position="57"/>
    </location>
</feature>
<evidence type="ECO:0000313" key="3">
    <source>
        <dbReference type="Proteomes" id="UP000324222"/>
    </source>
</evidence>
<comment type="caution">
    <text evidence="2">The sequence shown here is derived from an EMBL/GenBank/DDBJ whole genome shotgun (WGS) entry which is preliminary data.</text>
</comment>
<dbReference type="AlphaFoldDB" id="A0A5B7EGK0"/>
<gene>
    <name evidence="2" type="ORF">E2C01_025748</name>
</gene>
<feature type="region of interest" description="Disordered" evidence="1">
    <location>
        <begin position="1"/>
        <end position="79"/>
    </location>
</feature>
<feature type="compositionally biased region" description="Basic residues" evidence="1">
    <location>
        <begin position="24"/>
        <end position="37"/>
    </location>
</feature>
<feature type="compositionally biased region" description="Polar residues" evidence="1">
    <location>
        <begin position="59"/>
        <end position="71"/>
    </location>
</feature>